<dbReference type="InterPro" id="IPR043519">
    <property type="entry name" value="NT_sf"/>
</dbReference>
<dbReference type="EMBL" id="MWPS01000001">
    <property type="protein sequence ID" value="OPG17679.1"/>
    <property type="molecule type" value="Genomic_DNA"/>
</dbReference>
<evidence type="ECO:0000313" key="3">
    <source>
        <dbReference type="EMBL" id="OPG17679.1"/>
    </source>
</evidence>
<dbReference type="SUPFAM" id="SSF81301">
    <property type="entry name" value="Nucleotidyltransferase"/>
    <property type="match status" value="1"/>
</dbReference>
<dbReference type="Proteomes" id="UP000190229">
    <property type="component" value="Unassembled WGS sequence"/>
</dbReference>
<protein>
    <recommendedName>
        <fullName evidence="1">Polymerase beta nucleotidyltransferase domain-containing protein</fullName>
    </recommendedName>
</protein>
<reference evidence="2 4" key="1">
    <citation type="submission" date="2016-02" db="EMBL/GenBank/DDBJ databases">
        <title>Draft genome sequence of Acidibacillus ferrooxidans SLC66.</title>
        <authorList>
            <person name="Oliveira G."/>
            <person name="Nancucheo I."/>
            <person name="Dall'Agnol H."/>
            <person name="Johnson B."/>
            <person name="Oliveira R."/>
            <person name="Nunes G.L."/>
            <person name="Tzotzos G."/>
            <person name="Orellana S.C."/>
            <person name="Salim A.C."/>
            <person name="Araujo F.M."/>
        </authorList>
    </citation>
    <scope>NUCLEOTIDE SEQUENCE [LARGE SCALE GENOMIC DNA]</scope>
    <source>
        <strain evidence="2 4">SLC66</strain>
    </source>
</reference>
<dbReference type="CDD" id="cd05403">
    <property type="entry name" value="NT_KNTase_like"/>
    <property type="match status" value="1"/>
</dbReference>
<organism evidence="2 4">
    <name type="scientific">Ferroacidibacillus organovorans</name>
    <dbReference type="NCBI Taxonomy" id="1765683"/>
    <lineage>
        <taxon>Bacteria</taxon>
        <taxon>Bacillati</taxon>
        <taxon>Bacillota</taxon>
        <taxon>Bacilli</taxon>
        <taxon>Bacillales</taxon>
        <taxon>Alicyclobacillaceae</taxon>
        <taxon>Ferroacidibacillus</taxon>
    </lineage>
</organism>
<dbReference type="STRING" id="1765683.B2M26_00585"/>
<comment type="caution">
    <text evidence="2">The sequence shown here is derived from an EMBL/GenBank/DDBJ whole genome shotgun (WGS) entry which is preliminary data.</text>
</comment>
<evidence type="ECO:0000313" key="5">
    <source>
        <dbReference type="Proteomes" id="UP000190229"/>
    </source>
</evidence>
<dbReference type="EMBL" id="LSUQ01000004">
    <property type="protein sequence ID" value="OAG95008.1"/>
    <property type="molecule type" value="Genomic_DNA"/>
</dbReference>
<dbReference type="RefSeq" id="WP_079289654.1">
    <property type="nucleotide sequence ID" value="NZ_LSUQ01000004.1"/>
</dbReference>
<evidence type="ECO:0000259" key="1">
    <source>
        <dbReference type="Pfam" id="PF18765"/>
    </source>
</evidence>
<reference evidence="3 5" key="2">
    <citation type="submission" date="2017-02" db="EMBL/GenBank/DDBJ databases">
        <title>Draft genome of Acidibacillus ferrooxidans Huett2.</title>
        <authorList>
            <person name="Schopf S."/>
        </authorList>
    </citation>
    <scope>NUCLEOTIDE SEQUENCE [LARGE SCALE GENOMIC DNA]</scope>
    <source>
        <strain evidence="3 5">Huett2</strain>
    </source>
</reference>
<sequence length="105" mass="11859">MATNLPFFVHHSVQIENVFRILQGVVSQDCKFFLFGSFARGEDRHSSDIDVALDAGEPLPLSVIGEMRAQIEDSNIPFSVDLIDLNRTSALLREQIQKEGIEWIE</sequence>
<gene>
    <name evidence="2" type="ORF">AYW79_01955</name>
    <name evidence="3" type="ORF">B2M26_00585</name>
</gene>
<feature type="domain" description="Polymerase beta nucleotidyltransferase" evidence="1">
    <location>
        <begin position="32"/>
        <end position="101"/>
    </location>
</feature>
<dbReference type="InterPro" id="IPR041633">
    <property type="entry name" value="Polbeta"/>
</dbReference>
<dbReference type="Proteomes" id="UP000077421">
    <property type="component" value="Unassembled WGS sequence"/>
</dbReference>
<dbReference type="AlphaFoldDB" id="A0A162STM8"/>
<name>A0A162STM8_9BACL</name>
<accession>A0A162STM8</accession>
<keyword evidence="5" id="KW-1185">Reference proteome</keyword>
<dbReference type="Pfam" id="PF18765">
    <property type="entry name" value="Polbeta"/>
    <property type="match status" value="1"/>
</dbReference>
<dbReference type="Gene3D" id="3.30.460.10">
    <property type="entry name" value="Beta Polymerase, domain 2"/>
    <property type="match status" value="1"/>
</dbReference>
<evidence type="ECO:0000313" key="4">
    <source>
        <dbReference type="Proteomes" id="UP000077421"/>
    </source>
</evidence>
<evidence type="ECO:0000313" key="2">
    <source>
        <dbReference type="EMBL" id="OAG95008.1"/>
    </source>
</evidence>
<proteinExistence type="predicted"/>